<dbReference type="PANTHER" id="PTHR43861">
    <property type="entry name" value="TRANS-ACONITATE 2-METHYLTRANSFERASE-RELATED"/>
    <property type="match status" value="1"/>
</dbReference>
<sequence length="258" mass="28474">MLKFDKETLRLLDIVYQGADVTRRRQVSFDALRPTAGETIVDIGCGSGLLTLELARAVGSGGRAIGVDPSSDMLGPAKKRCKEFDWVETLIGTANDLPIETGTMDKAVSVQVFEYLDDIPGAIVEAGRVLKPGGRLVIGDIHLESLVWFSEDQERMDRMIASWDHHFTQRDVPAILPPIMRDAGFVVEGVTPLTTCDHTLKPDGLATMMMQLMSRYAVDNNHVPAEEAAAWLEEQEVLAAEGRFFYALTHFVVSARKK</sequence>
<protein>
    <submittedName>
        <fullName evidence="2">Ubiquinone/menaquinone biosynthesis C-methylase UbiE</fullName>
    </submittedName>
</protein>
<dbReference type="AlphaFoldDB" id="A0A1H8JUL0"/>
<organism evidence="2 3">
    <name type="scientific">Roseovarius tolerans</name>
    <dbReference type="NCBI Taxonomy" id="74031"/>
    <lineage>
        <taxon>Bacteria</taxon>
        <taxon>Pseudomonadati</taxon>
        <taxon>Pseudomonadota</taxon>
        <taxon>Alphaproteobacteria</taxon>
        <taxon>Rhodobacterales</taxon>
        <taxon>Roseobacteraceae</taxon>
        <taxon>Roseovarius</taxon>
    </lineage>
</organism>
<evidence type="ECO:0000259" key="1">
    <source>
        <dbReference type="Pfam" id="PF08241"/>
    </source>
</evidence>
<dbReference type="InterPro" id="IPR029063">
    <property type="entry name" value="SAM-dependent_MTases_sf"/>
</dbReference>
<keyword evidence="2" id="KW-0808">Transferase</keyword>
<dbReference type="GO" id="GO:0008757">
    <property type="term" value="F:S-adenosylmethionine-dependent methyltransferase activity"/>
    <property type="evidence" value="ECO:0007669"/>
    <property type="project" value="InterPro"/>
</dbReference>
<gene>
    <name evidence="2" type="ORF">SAMN04488077_1382</name>
</gene>
<dbReference type="InterPro" id="IPR013216">
    <property type="entry name" value="Methyltransf_11"/>
</dbReference>
<feature type="domain" description="Methyltransferase type 11" evidence="1">
    <location>
        <begin position="41"/>
        <end position="138"/>
    </location>
</feature>
<name>A0A1H8JUL0_9RHOB</name>
<dbReference type="Proteomes" id="UP000182160">
    <property type="component" value="Unassembled WGS sequence"/>
</dbReference>
<reference evidence="2 3" key="1">
    <citation type="submission" date="2016-10" db="EMBL/GenBank/DDBJ databases">
        <authorList>
            <person name="de Groot N.N."/>
        </authorList>
    </citation>
    <scope>NUCLEOTIDE SEQUENCE [LARGE SCALE GENOMIC DNA]</scope>
    <source>
        <strain evidence="2 3">DSM 11457</strain>
    </source>
</reference>
<dbReference type="Pfam" id="PF08241">
    <property type="entry name" value="Methyltransf_11"/>
    <property type="match status" value="1"/>
</dbReference>
<proteinExistence type="predicted"/>
<evidence type="ECO:0000313" key="2">
    <source>
        <dbReference type="EMBL" id="SEN84424.1"/>
    </source>
</evidence>
<dbReference type="RefSeq" id="WP_074788358.1">
    <property type="nucleotide sequence ID" value="NZ_FOBO01000038.1"/>
</dbReference>
<dbReference type="EMBL" id="FOBO01000038">
    <property type="protein sequence ID" value="SEN84424.1"/>
    <property type="molecule type" value="Genomic_DNA"/>
</dbReference>
<evidence type="ECO:0000313" key="3">
    <source>
        <dbReference type="Proteomes" id="UP000182160"/>
    </source>
</evidence>
<dbReference type="CDD" id="cd02440">
    <property type="entry name" value="AdoMet_MTases"/>
    <property type="match status" value="1"/>
</dbReference>
<keyword evidence="2" id="KW-0830">Ubiquinone</keyword>
<keyword evidence="2" id="KW-0489">Methyltransferase</keyword>
<accession>A0A1H8JUL0</accession>
<dbReference type="SUPFAM" id="SSF53335">
    <property type="entry name" value="S-adenosyl-L-methionine-dependent methyltransferases"/>
    <property type="match status" value="1"/>
</dbReference>
<dbReference type="GO" id="GO:0032259">
    <property type="term" value="P:methylation"/>
    <property type="evidence" value="ECO:0007669"/>
    <property type="project" value="UniProtKB-KW"/>
</dbReference>
<dbReference type="Gene3D" id="3.40.50.150">
    <property type="entry name" value="Vaccinia Virus protein VP39"/>
    <property type="match status" value="1"/>
</dbReference>